<dbReference type="STRING" id="5486.A0A367YLQ0"/>
<evidence type="ECO:0000256" key="1">
    <source>
        <dbReference type="SAM" id="MobiDB-lite"/>
    </source>
</evidence>
<feature type="region of interest" description="Disordered" evidence="1">
    <location>
        <begin position="219"/>
        <end position="253"/>
    </location>
</feature>
<reference evidence="3 4" key="1">
    <citation type="submission" date="2018-06" db="EMBL/GenBank/DDBJ databases">
        <title>Whole genome sequencing of Candida tropicalis (genome annotated by CSBL at Korea University).</title>
        <authorList>
            <person name="Ahn J."/>
        </authorList>
    </citation>
    <scope>NUCLEOTIDE SEQUENCE [LARGE SCALE GENOMIC DNA]</scope>
    <source>
        <strain evidence="3 4">ATCC 20962</strain>
    </source>
</reference>
<dbReference type="Pfam" id="PF02862">
    <property type="entry name" value="DDHD"/>
    <property type="match status" value="2"/>
</dbReference>
<accession>A0A367YLQ0</accession>
<dbReference type="InterPro" id="IPR055555">
    <property type="entry name" value="PA-PLA1_DUF7131"/>
</dbReference>
<dbReference type="EMBL" id="QLNQ01000001">
    <property type="protein sequence ID" value="RCK66680.1"/>
    <property type="molecule type" value="Genomic_DNA"/>
</dbReference>
<dbReference type="Pfam" id="PF23463">
    <property type="entry name" value="WWE_2"/>
    <property type="match status" value="1"/>
</dbReference>
<gene>
    <name evidence="3" type="ORF">Cantr_03164</name>
</gene>
<comment type="caution">
    <text evidence="3">The sequence shown here is derived from an EMBL/GenBank/DDBJ whole genome shotgun (WGS) entry which is preliminary data.</text>
</comment>
<name>A0A367YLQ0_9ASCO</name>
<dbReference type="InterPro" id="IPR029058">
    <property type="entry name" value="AB_hydrolase_fold"/>
</dbReference>
<dbReference type="InterPro" id="IPR001611">
    <property type="entry name" value="Leu-rich_rpt"/>
</dbReference>
<dbReference type="PROSITE" id="PS51450">
    <property type="entry name" value="LRR"/>
    <property type="match status" value="1"/>
</dbReference>
<dbReference type="InterPro" id="IPR057826">
    <property type="entry name" value="WWE_C20G8.02"/>
</dbReference>
<dbReference type="Gene3D" id="3.80.10.10">
    <property type="entry name" value="Ribonuclease Inhibitor"/>
    <property type="match status" value="2"/>
</dbReference>
<dbReference type="SMART" id="SM01127">
    <property type="entry name" value="DDHD"/>
    <property type="match status" value="1"/>
</dbReference>
<dbReference type="InterPro" id="IPR058055">
    <property type="entry name" value="PA-PLA1"/>
</dbReference>
<dbReference type="GO" id="GO:0005737">
    <property type="term" value="C:cytoplasm"/>
    <property type="evidence" value="ECO:0007669"/>
    <property type="project" value="TreeGrafter"/>
</dbReference>
<dbReference type="Proteomes" id="UP000253472">
    <property type="component" value="Unassembled WGS sequence"/>
</dbReference>
<organism evidence="3 4">
    <name type="scientific">Candida viswanathii</name>
    <dbReference type="NCBI Taxonomy" id="5486"/>
    <lineage>
        <taxon>Eukaryota</taxon>
        <taxon>Fungi</taxon>
        <taxon>Dikarya</taxon>
        <taxon>Ascomycota</taxon>
        <taxon>Saccharomycotina</taxon>
        <taxon>Pichiomycetes</taxon>
        <taxon>Debaryomycetaceae</taxon>
        <taxon>Candida/Lodderomyces clade</taxon>
        <taxon>Candida</taxon>
    </lineage>
</organism>
<dbReference type="PANTHER" id="PTHR23509">
    <property type="entry name" value="PA-PL1 PHOSPHOLIPASE FAMILY"/>
    <property type="match status" value="1"/>
</dbReference>
<dbReference type="SUPFAM" id="SSF53474">
    <property type="entry name" value="alpha/beta-Hydrolases"/>
    <property type="match status" value="1"/>
</dbReference>
<evidence type="ECO:0000313" key="4">
    <source>
        <dbReference type="Proteomes" id="UP000253472"/>
    </source>
</evidence>
<dbReference type="GO" id="GO:0004620">
    <property type="term" value="F:phospholipase activity"/>
    <property type="evidence" value="ECO:0007669"/>
    <property type="project" value="TreeGrafter"/>
</dbReference>
<dbReference type="GO" id="GO:0046872">
    <property type="term" value="F:metal ion binding"/>
    <property type="evidence" value="ECO:0007669"/>
    <property type="project" value="InterPro"/>
</dbReference>
<dbReference type="SUPFAM" id="SSF52047">
    <property type="entry name" value="RNI-like"/>
    <property type="match status" value="1"/>
</dbReference>
<sequence>MSSSILSEQTVTSSNPTIKWFYAVDIPNSRPSYYNYVKTKEPQKFIPFSDYDSFNLENTFQKSSDSKIPVSEDKLFEADLSSMEMYPIFWEGPRYEIRRGLWFKDKVPLPTHDSIEIDRGYDEIKPYLFNQRAPENEVTSEQLHADKDDATEEDTSTVDTKLLNDMYLLEDGRVVLYFNDRDAFIVPASYLGKFHLDMVRKIGSNSYLGILRISRGYETEKPETKDKEEDDKKLEKVKETPKDKQDEQDTDDCMEHDFNLETSQEEANREIDHLVFCVHGIGQIMGNKNDAYTFSHSVNLLRKAIKKVFTNNSEYQKLAGDNNDATNTRIQVLPISWRHKVTFNPTRAKSEALESRLPTLSQINVDGITYIREVLGDVGCDILLYYEKEYLLQMLTAVTSEFNRVYQLYKERNPKFNGKVHILGHSLGSAISFDILCGQSGTLEQGEIDFDKTLAFEVDKLFLVGSPVGIFKLIERKNIVGRSIAGSTTQPANEYVSPRCNNVYNLYHPCDPIAYRMEPLVNPKFGDFKAAYVPFESKVGFNSRFEMVSKFTNMISTKLWETSKQVKKKGDSDDVEVEGSPIFKKRDLNGNQLKQLTSLNLKGRVDYSLPMGMFDISLVSALAAHIGYFEDPNTVGFLIRELLTKRDKAVESKVRAAPDFSANLSTSTTVQLTDLPPNVLQSIFTYVPNGLLLELLDIPAISDPVAGALYSRVYVDRQPGVGSINKLRGQSGKKRHGDNDAPVVRYGSDVIRLQERFPLVRPREWIFDDPFAALEDSRRYPQVLANAEVVLLFNGKSKAFCMKYEASPFPVTSLANFNLAMLDERTAHTLGKYVKSLDGGVLKTWTKLAWFPNLSSLQIDTEFSPTQLGRLPRQLKKLTVNLEFQKKDYRRERRNYEIPIVFRLPSGLTELNMNFEPDYALDANFIVDIRHVTQLQKLSITTTLEHGTKNATCAWKLPSSLKWLSYISYHSMYEPLKTMCPQLTFLNAKKDDGMNGMDYLPEVLPAGLYELKTSAEGMRDYSSYSYGKKSDENPTKRQKTERKLDLPTSLKKLTLDGELCYEYSPRVIIPLPVGLTSLTLLEDACIDFDALQSLTSLTDLTIQRYAGIGVFTFKLPASLRSLELTRCGTSEFRVDAPNLTNLAINGNFSGVVTDAQLVVPPSVKELSLDGNSIEELAVSLPESLETLGLSSNSFKRVGGLPVGLKHLDLSKNQLGSTAEVSHFPRDLETLNLDANKISEEWLSRLNILELTKLKDLRLARANIATLDLNDLPLSLVSVDIQSLSNRSSPLTSIVGEFSNFVNLRELDISFTPLAEHIIKSRSDVTKIFGNRVSYVRVQ</sequence>
<dbReference type="OrthoDB" id="69269at2759"/>
<dbReference type="PANTHER" id="PTHR23509:SF10">
    <property type="entry name" value="LD21067P"/>
    <property type="match status" value="1"/>
</dbReference>
<evidence type="ECO:0000313" key="3">
    <source>
        <dbReference type="EMBL" id="RCK66680.1"/>
    </source>
</evidence>
<dbReference type="InterPro" id="IPR004177">
    <property type="entry name" value="DDHD_dom"/>
</dbReference>
<dbReference type="PROSITE" id="PS51043">
    <property type="entry name" value="DDHD"/>
    <property type="match status" value="1"/>
</dbReference>
<feature type="region of interest" description="Disordered" evidence="1">
    <location>
        <begin position="135"/>
        <end position="156"/>
    </location>
</feature>
<evidence type="ECO:0000259" key="2">
    <source>
        <dbReference type="PROSITE" id="PS51043"/>
    </source>
</evidence>
<proteinExistence type="predicted"/>
<protein>
    <recommendedName>
        <fullName evidence="2">DDHD domain-containing protein</fullName>
    </recommendedName>
</protein>
<dbReference type="InterPro" id="IPR032675">
    <property type="entry name" value="LRR_dom_sf"/>
</dbReference>
<dbReference type="Pfam" id="PF23465">
    <property type="entry name" value="DUF7131"/>
    <property type="match status" value="1"/>
</dbReference>
<keyword evidence="4" id="KW-1185">Reference proteome</keyword>
<feature type="domain" description="DDHD" evidence="2">
    <location>
        <begin position="454"/>
        <end position="644"/>
    </location>
</feature>